<dbReference type="AlphaFoldDB" id="A0A1V8TUK1"/>
<keyword evidence="2" id="KW-1185">Reference proteome</keyword>
<dbReference type="InParanoid" id="A0A1V8TUK1"/>
<dbReference type="Proteomes" id="UP000192596">
    <property type="component" value="Unassembled WGS sequence"/>
</dbReference>
<sequence length="228" mass="25205">MSDSGSDHEYFDMRNEPAVPADGCDSHNGLLSQIYVPAVKEATPPVSPRSLHAGPQLEHSLTYMPYQYHPHTSPYVAQFMPPQGGYYQYVPAPTAPAPPAAPTAPTPGTAVPAIKEGLSYTYHPAGVTDGFAAMATNVWLGRTKAEVEDDNKKIAAVEKAYDKRTLVPTGLPDDQMCWVVENDKSHTLRPFVAIRDLKGAWNKDPRYEDSWFFVIEEEEKAEKEGKKK</sequence>
<gene>
    <name evidence="1" type="ORF">B0A48_00457</name>
</gene>
<dbReference type="OrthoDB" id="5194044at2759"/>
<evidence type="ECO:0000313" key="2">
    <source>
        <dbReference type="Proteomes" id="UP000192596"/>
    </source>
</evidence>
<dbReference type="EMBL" id="NAJO01000001">
    <property type="protein sequence ID" value="OQO15075.1"/>
    <property type="molecule type" value="Genomic_DNA"/>
</dbReference>
<evidence type="ECO:0000313" key="1">
    <source>
        <dbReference type="EMBL" id="OQO15075.1"/>
    </source>
</evidence>
<organism evidence="1 2">
    <name type="scientific">Cryoendolithus antarcticus</name>
    <dbReference type="NCBI Taxonomy" id="1507870"/>
    <lineage>
        <taxon>Eukaryota</taxon>
        <taxon>Fungi</taxon>
        <taxon>Dikarya</taxon>
        <taxon>Ascomycota</taxon>
        <taxon>Pezizomycotina</taxon>
        <taxon>Dothideomycetes</taxon>
        <taxon>Dothideomycetidae</taxon>
        <taxon>Cladosporiales</taxon>
        <taxon>Cladosporiaceae</taxon>
        <taxon>Cryoendolithus</taxon>
    </lineage>
</organism>
<dbReference type="STRING" id="1507870.A0A1V8TUK1"/>
<name>A0A1V8TUK1_9PEZI</name>
<protein>
    <submittedName>
        <fullName evidence="1">Uncharacterized protein</fullName>
    </submittedName>
</protein>
<comment type="caution">
    <text evidence="1">The sequence shown here is derived from an EMBL/GenBank/DDBJ whole genome shotgun (WGS) entry which is preliminary data.</text>
</comment>
<reference evidence="2" key="1">
    <citation type="submission" date="2017-03" db="EMBL/GenBank/DDBJ databases">
        <title>Genomes of endolithic fungi from Antarctica.</title>
        <authorList>
            <person name="Coleine C."/>
            <person name="Masonjones S."/>
            <person name="Stajich J.E."/>
        </authorList>
    </citation>
    <scope>NUCLEOTIDE SEQUENCE [LARGE SCALE GENOMIC DNA]</scope>
    <source>
        <strain evidence="2">CCFEE 5527</strain>
    </source>
</reference>
<proteinExistence type="predicted"/>
<accession>A0A1V8TUK1</accession>